<evidence type="ECO:0000256" key="1">
    <source>
        <dbReference type="SAM" id="Phobius"/>
    </source>
</evidence>
<protein>
    <submittedName>
        <fullName evidence="2">Uncharacterized protein</fullName>
    </submittedName>
</protein>
<keyword evidence="1" id="KW-1133">Transmembrane helix</keyword>
<reference evidence="2" key="1">
    <citation type="submission" date="2018-02" db="EMBL/GenBank/DDBJ databases">
        <title>Rhizophora mucronata_Transcriptome.</title>
        <authorList>
            <person name="Meera S.P."/>
            <person name="Sreeshan A."/>
            <person name="Augustine A."/>
        </authorList>
    </citation>
    <scope>NUCLEOTIDE SEQUENCE</scope>
    <source>
        <tissue evidence="2">Leaf</tissue>
    </source>
</reference>
<dbReference type="AlphaFoldDB" id="A0A2P2PQD4"/>
<accession>A0A2P2PQD4</accession>
<feature type="transmembrane region" description="Helical" evidence="1">
    <location>
        <begin position="6"/>
        <end position="24"/>
    </location>
</feature>
<evidence type="ECO:0000313" key="2">
    <source>
        <dbReference type="EMBL" id="MBX56925.1"/>
    </source>
</evidence>
<name>A0A2P2PQD4_RHIMU</name>
<sequence>MSDAIYGIILFFHQLFFSFSSGFLKSLEFNKVKLTPNTNRSKLTCADSSQNQVANF</sequence>
<organism evidence="2">
    <name type="scientific">Rhizophora mucronata</name>
    <name type="common">Asiatic mangrove</name>
    <dbReference type="NCBI Taxonomy" id="61149"/>
    <lineage>
        <taxon>Eukaryota</taxon>
        <taxon>Viridiplantae</taxon>
        <taxon>Streptophyta</taxon>
        <taxon>Embryophyta</taxon>
        <taxon>Tracheophyta</taxon>
        <taxon>Spermatophyta</taxon>
        <taxon>Magnoliopsida</taxon>
        <taxon>eudicotyledons</taxon>
        <taxon>Gunneridae</taxon>
        <taxon>Pentapetalae</taxon>
        <taxon>rosids</taxon>
        <taxon>fabids</taxon>
        <taxon>Malpighiales</taxon>
        <taxon>Rhizophoraceae</taxon>
        <taxon>Rhizophora</taxon>
    </lineage>
</organism>
<dbReference type="EMBL" id="GGEC01076441">
    <property type="protein sequence ID" value="MBX56925.1"/>
    <property type="molecule type" value="Transcribed_RNA"/>
</dbReference>
<keyword evidence="1" id="KW-0812">Transmembrane</keyword>
<proteinExistence type="predicted"/>
<keyword evidence="1" id="KW-0472">Membrane</keyword>